<evidence type="ECO:0000313" key="2">
    <source>
        <dbReference type="Proteomes" id="UP000031668"/>
    </source>
</evidence>
<gene>
    <name evidence="1" type="ORF">RF11_01035</name>
</gene>
<sequence length="103" mass="12398">MDVVIRFVNKIPSNALNRREFWQFLSEKNEKYNELLLHHELKEKLFKNLCDDVYAFKMKLRGFIRQVTEGISDAFSTLKPCLQEKTFYVLQHQINLENLLETF</sequence>
<dbReference type="Proteomes" id="UP000031668">
    <property type="component" value="Unassembled WGS sequence"/>
</dbReference>
<keyword evidence="2" id="KW-1185">Reference proteome</keyword>
<evidence type="ECO:0000313" key="1">
    <source>
        <dbReference type="EMBL" id="KII62633.1"/>
    </source>
</evidence>
<reference evidence="1 2" key="1">
    <citation type="journal article" date="2014" name="Genome Biol. Evol.">
        <title>The genome of the myxosporean Thelohanellus kitauei shows adaptations to nutrient acquisition within its fish host.</title>
        <authorList>
            <person name="Yang Y."/>
            <person name="Xiong J."/>
            <person name="Zhou Z."/>
            <person name="Huo F."/>
            <person name="Miao W."/>
            <person name="Ran C."/>
            <person name="Liu Y."/>
            <person name="Zhang J."/>
            <person name="Feng J."/>
            <person name="Wang M."/>
            <person name="Wang M."/>
            <person name="Wang L."/>
            <person name="Yao B."/>
        </authorList>
    </citation>
    <scope>NUCLEOTIDE SEQUENCE [LARGE SCALE GENOMIC DNA]</scope>
    <source>
        <strain evidence="1">Wuqing</strain>
    </source>
</reference>
<name>A0A0C2IBD8_THEKT</name>
<organism evidence="1 2">
    <name type="scientific">Thelohanellus kitauei</name>
    <name type="common">Myxosporean</name>
    <dbReference type="NCBI Taxonomy" id="669202"/>
    <lineage>
        <taxon>Eukaryota</taxon>
        <taxon>Metazoa</taxon>
        <taxon>Cnidaria</taxon>
        <taxon>Myxozoa</taxon>
        <taxon>Myxosporea</taxon>
        <taxon>Bivalvulida</taxon>
        <taxon>Platysporina</taxon>
        <taxon>Myxobolidae</taxon>
        <taxon>Thelohanellus</taxon>
    </lineage>
</organism>
<protein>
    <submittedName>
        <fullName evidence="1">Uncharacterized protein</fullName>
    </submittedName>
</protein>
<accession>A0A0C2IBD8</accession>
<dbReference type="EMBL" id="JWZT01004917">
    <property type="protein sequence ID" value="KII62633.1"/>
    <property type="molecule type" value="Genomic_DNA"/>
</dbReference>
<dbReference type="AlphaFoldDB" id="A0A0C2IBD8"/>
<proteinExistence type="predicted"/>
<comment type="caution">
    <text evidence="1">The sequence shown here is derived from an EMBL/GenBank/DDBJ whole genome shotgun (WGS) entry which is preliminary data.</text>
</comment>
<dbReference type="OrthoDB" id="1101576at2759"/>